<dbReference type="GO" id="GO:0006198">
    <property type="term" value="P:cAMP catabolic process"/>
    <property type="evidence" value="ECO:0007669"/>
    <property type="project" value="InterPro"/>
</dbReference>
<dbReference type="GO" id="GO:0004115">
    <property type="term" value="F:3',5'-cyclic-AMP phosphodiesterase activity"/>
    <property type="evidence" value="ECO:0007669"/>
    <property type="project" value="InterPro"/>
</dbReference>
<dbReference type="OMA" id="THILIEC"/>
<dbReference type="PRINTS" id="PR00388">
    <property type="entry name" value="PDIESTERASE2"/>
</dbReference>
<dbReference type="Proteomes" id="UP000218811">
    <property type="component" value="Unassembled WGS sequence"/>
</dbReference>
<dbReference type="GO" id="GO:0047555">
    <property type="term" value="F:3',5'-cyclic-GMP phosphodiesterase activity"/>
    <property type="evidence" value="ECO:0007669"/>
    <property type="project" value="TreeGrafter"/>
</dbReference>
<dbReference type="PANTHER" id="PTHR28283">
    <property type="entry name" value="3',5'-CYCLIC-NUCLEOTIDE PHOSPHODIESTERASE 1"/>
    <property type="match status" value="1"/>
</dbReference>
<evidence type="ECO:0000313" key="1">
    <source>
        <dbReference type="EMBL" id="PCH38699.1"/>
    </source>
</evidence>
<gene>
    <name evidence="1" type="ORF">WOLCODRAFT_65555</name>
</gene>
<dbReference type="CDD" id="cd07735">
    <property type="entry name" value="class_II_PDE_MBL-fold"/>
    <property type="match status" value="1"/>
</dbReference>
<dbReference type="OrthoDB" id="258495at2759"/>
<evidence type="ECO:0000313" key="2">
    <source>
        <dbReference type="Proteomes" id="UP000218811"/>
    </source>
</evidence>
<keyword evidence="2" id="KW-1185">Reference proteome</keyword>
<protein>
    <recommendedName>
        <fullName evidence="3">Cyclic-AMP phosphodiesterase</fullName>
    </recommendedName>
</protein>
<dbReference type="STRING" id="742152.A0A2H3JIV1"/>
<dbReference type="PANTHER" id="PTHR28283:SF1">
    <property type="entry name" value="3',5'-CYCLIC-NUCLEOTIDE PHOSPHODIESTERASE 1"/>
    <property type="match status" value="1"/>
</dbReference>
<sequence>IYDAGGGPSEHNLSCYLFKPHDESWANSTLALDAAGSGIGALQLLLQKQPDLFGRQLSADGNFSVTYSSAQIFSWIRCFLITHAHLDHVNSLALTAGSLSGSSKMVHGTRSCLQDIENIFSGRVWPRLASWSAGDALPLTLQELEPNAAYVQVSENVSARIMPVSHGRDHAMEVYDSSVFFIRHDSTQREFLFFGDVEPDSISAQPRNRAVWRAAAGKIPHVLNTIFIECSWPSGRADDSLYGHLNPEHLVQELKALAAEVASFRARPADGSPGTNKAWPECEAKPYKLDSEPGAVDGLLDGLRVYIIHCKDDIQGAYPQPINQVIAEQVRALVENQRLGCDVIAVEQGMKICTSPHPMRSQRRLTLL</sequence>
<dbReference type="AlphaFoldDB" id="A0A2H3JIV1"/>
<dbReference type="Gene3D" id="3.60.15.10">
    <property type="entry name" value="Ribonuclease Z/Hydroxyacylglutathione hydrolase-like"/>
    <property type="match status" value="1"/>
</dbReference>
<dbReference type="Pfam" id="PF02112">
    <property type="entry name" value="PDEase_II"/>
    <property type="match status" value="1"/>
</dbReference>
<dbReference type="InterPro" id="IPR036866">
    <property type="entry name" value="RibonucZ/Hydroxyglut_hydro"/>
</dbReference>
<proteinExistence type="predicted"/>
<reference evidence="1 2" key="1">
    <citation type="journal article" date="2012" name="Science">
        <title>The Paleozoic origin of enzymatic lignin decomposition reconstructed from 31 fungal genomes.</title>
        <authorList>
            <person name="Floudas D."/>
            <person name="Binder M."/>
            <person name="Riley R."/>
            <person name="Barry K."/>
            <person name="Blanchette R.A."/>
            <person name="Henrissat B."/>
            <person name="Martinez A.T."/>
            <person name="Otillar R."/>
            <person name="Spatafora J.W."/>
            <person name="Yadav J.S."/>
            <person name="Aerts A."/>
            <person name="Benoit I."/>
            <person name="Boyd A."/>
            <person name="Carlson A."/>
            <person name="Copeland A."/>
            <person name="Coutinho P.M."/>
            <person name="de Vries R.P."/>
            <person name="Ferreira P."/>
            <person name="Findley K."/>
            <person name="Foster B."/>
            <person name="Gaskell J."/>
            <person name="Glotzer D."/>
            <person name="Gorecki P."/>
            <person name="Heitman J."/>
            <person name="Hesse C."/>
            <person name="Hori C."/>
            <person name="Igarashi K."/>
            <person name="Jurgens J.A."/>
            <person name="Kallen N."/>
            <person name="Kersten P."/>
            <person name="Kohler A."/>
            <person name="Kuees U."/>
            <person name="Kumar T.K.A."/>
            <person name="Kuo A."/>
            <person name="LaButti K."/>
            <person name="Larrondo L.F."/>
            <person name="Lindquist E."/>
            <person name="Ling A."/>
            <person name="Lombard V."/>
            <person name="Lucas S."/>
            <person name="Lundell T."/>
            <person name="Martin R."/>
            <person name="McLaughlin D.J."/>
            <person name="Morgenstern I."/>
            <person name="Morin E."/>
            <person name="Murat C."/>
            <person name="Nagy L.G."/>
            <person name="Nolan M."/>
            <person name="Ohm R.A."/>
            <person name="Patyshakuliyeva A."/>
            <person name="Rokas A."/>
            <person name="Ruiz-Duenas F.J."/>
            <person name="Sabat G."/>
            <person name="Salamov A."/>
            <person name="Samejima M."/>
            <person name="Schmutz J."/>
            <person name="Slot J.C."/>
            <person name="St John F."/>
            <person name="Stenlid J."/>
            <person name="Sun H."/>
            <person name="Sun S."/>
            <person name="Syed K."/>
            <person name="Tsang A."/>
            <person name="Wiebenga A."/>
            <person name="Young D."/>
            <person name="Pisabarro A."/>
            <person name="Eastwood D.C."/>
            <person name="Martin F."/>
            <person name="Cullen D."/>
            <person name="Grigoriev I.V."/>
            <person name="Hibbett D.S."/>
        </authorList>
    </citation>
    <scope>NUCLEOTIDE SEQUENCE [LARGE SCALE GENOMIC DNA]</scope>
    <source>
        <strain evidence="1 2">MD-104</strain>
    </source>
</reference>
<accession>A0A2H3JIV1</accession>
<dbReference type="GO" id="GO:1902660">
    <property type="term" value="P:negative regulation of glucose mediated signaling pathway"/>
    <property type="evidence" value="ECO:0007669"/>
    <property type="project" value="TreeGrafter"/>
</dbReference>
<dbReference type="EMBL" id="KB467942">
    <property type="protein sequence ID" value="PCH38699.1"/>
    <property type="molecule type" value="Genomic_DNA"/>
</dbReference>
<dbReference type="InterPro" id="IPR000396">
    <property type="entry name" value="Pdiesterase2"/>
</dbReference>
<name>A0A2H3JIV1_WOLCO</name>
<organism evidence="1 2">
    <name type="scientific">Wolfiporia cocos (strain MD-104)</name>
    <name type="common">Brown rot fungus</name>
    <dbReference type="NCBI Taxonomy" id="742152"/>
    <lineage>
        <taxon>Eukaryota</taxon>
        <taxon>Fungi</taxon>
        <taxon>Dikarya</taxon>
        <taxon>Basidiomycota</taxon>
        <taxon>Agaricomycotina</taxon>
        <taxon>Agaricomycetes</taxon>
        <taxon>Polyporales</taxon>
        <taxon>Phaeolaceae</taxon>
        <taxon>Wolfiporia</taxon>
    </lineage>
</organism>
<dbReference type="SUPFAM" id="SSF56281">
    <property type="entry name" value="Metallo-hydrolase/oxidoreductase"/>
    <property type="match status" value="1"/>
</dbReference>
<feature type="non-terminal residue" evidence="1">
    <location>
        <position position="1"/>
    </location>
</feature>
<evidence type="ECO:0008006" key="3">
    <source>
        <dbReference type="Google" id="ProtNLM"/>
    </source>
</evidence>